<dbReference type="PIRSF" id="PIRSF001434">
    <property type="entry name" value="CGS"/>
    <property type="match status" value="1"/>
</dbReference>
<evidence type="ECO:0000256" key="6">
    <source>
        <dbReference type="ARBA" id="ARBA00023192"/>
    </source>
</evidence>
<evidence type="ECO:0000313" key="10">
    <source>
        <dbReference type="EMBL" id="GMH61565.1"/>
    </source>
</evidence>
<protein>
    <recommendedName>
        <fullName evidence="4">cystathionine gamma-lyase</fullName>
        <ecNumber evidence="4">4.4.1.1</ecNumber>
    </recommendedName>
    <alternativeName>
        <fullName evidence="7">Gamma-cystathionase</fullName>
    </alternativeName>
</protein>
<gene>
    <name evidence="10" type="ORF">TL16_g03283</name>
</gene>
<dbReference type="FunFam" id="3.40.640.10:FF:000046">
    <property type="entry name" value="Cystathionine gamma-lyase"/>
    <property type="match status" value="1"/>
</dbReference>
<dbReference type="GO" id="GO:0030170">
    <property type="term" value="F:pyridoxal phosphate binding"/>
    <property type="evidence" value="ECO:0007669"/>
    <property type="project" value="InterPro"/>
</dbReference>
<organism evidence="10 11">
    <name type="scientific">Triparma laevis f. inornata</name>
    <dbReference type="NCBI Taxonomy" id="1714386"/>
    <lineage>
        <taxon>Eukaryota</taxon>
        <taxon>Sar</taxon>
        <taxon>Stramenopiles</taxon>
        <taxon>Ochrophyta</taxon>
        <taxon>Bolidophyceae</taxon>
        <taxon>Parmales</taxon>
        <taxon>Triparmaceae</taxon>
        <taxon>Triparma</taxon>
    </lineage>
</organism>
<dbReference type="PANTHER" id="PTHR11808">
    <property type="entry name" value="TRANS-SULFURATION ENZYME FAMILY MEMBER"/>
    <property type="match status" value="1"/>
</dbReference>
<dbReference type="SUPFAM" id="SSF53383">
    <property type="entry name" value="PLP-dependent transferases"/>
    <property type="match status" value="1"/>
</dbReference>
<dbReference type="InterPro" id="IPR054542">
    <property type="entry name" value="Cys_met_metab_PP"/>
</dbReference>
<evidence type="ECO:0000256" key="3">
    <source>
        <dbReference type="ARBA" id="ARBA00009077"/>
    </source>
</evidence>
<dbReference type="GO" id="GO:0004123">
    <property type="term" value="F:cystathionine gamma-lyase activity"/>
    <property type="evidence" value="ECO:0007669"/>
    <property type="project" value="TreeGrafter"/>
</dbReference>
<comment type="caution">
    <text evidence="10">The sequence shown here is derived from an EMBL/GenBank/DDBJ whole genome shotgun (WGS) entry which is preliminary data.</text>
</comment>
<sequence length="411" mass="44753">MLQHTFFRAHARAFSTTRSTARLAAGPLHLHTLLSHAGISPTPHSSGLSPLIDPSTTFERETDGTFRTGHIYSRISNPTRDNLENVLSSLESETPCITSTFSSGMAAVHAVISSNLALHGVCNLVIPDDCYHGVPYQLDTVLSNANVKWTKCDYTNYDDVVRKLEGSGEGSIVWTETPSNPLLKVTDIRRIKELIDQHNPSAKLLVDSTWSPPVITKPLDLGADLVLHSCTKYFGGHSDVLMGSVTTREGEALGEQVKITQGAVGGVPGAFDCWLVLRGLRSMHVRVERACENAGRLAVWLEGRGEVEKVHYPGLEGHPQFEVAGRQMDMFGGMVSFEMKDKETAMKVAAGCELVKRATSLGGTETLIEHRESIEPEGGKVSPPGLLRVSLGLEGWKDLEADFERMLKGAK</sequence>
<dbReference type="InterPro" id="IPR000277">
    <property type="entry name" value="Cys/Met-Metab_PyrdxlP-dep_enz"/>
</dbReference>
<dbReference type="Gene3D" id="3.90.1150.10">
    <property type="entry name" value="Aspartate Aminotransferase, domain 1"/>
    <property type="match status" value="1"/>
</dbReference>
<dbReference type="GO" id="GO:0019346">
    <property type="term" value="P:transsulfuration"/>
    <property type="evidence" value="ECO:0007669"/>
    <property type="project" value="InterPro"/>
</dbReference>
<dbReference type="GO" id="GO:0019343">
    <property type="term" value="P:cysteine biosynthetic process via cystathionine"/>
    <property type="evidence" value="ECO:0007669"/>
    <property type="project" value="TreeGrafter"/>
</dbReference>
<evidence type="ECO:0000256" key="7">
    <source>
        <dbReference type="ARBA" id="ARBA00029853"/>
    </source>
</evidence>
<evidence type="ECO:0000256" key="1">
    <source>
        <dbReference type="ARBA" id="ARBA00001933"/>
    </source>
</evidence>
<dbReference type="Proteomes" id="UP001162640">
    <property type="component" value="Unassembled WGS sequence"/>
</dbReference>
<keyword evidence="6" id="KW-0028">Amino-acid biosynthesis</keyword>
<comment type="similarity">
    <text evidence="3 9">Belongs to the trans-sulfuration enzymes family.</text>
</comment>
<dbReference type="InterPro" id="IPR015421">
    <property type="entry name" value="PyrdxlP-dep_Trfase_major"/>
</dbReference>
<keyword evidence="6" id="KW-0198">Cysteine biosynthesis</keyword>
<reference evidence="11" key="1">
    <citation type="journal article" date="2023" name="Commun. Biol.">
        <title>Genome analysis of Parmales, the sister group of diatoms, reveals the evolutionary specialization of diatoms from phago-mixotrophs to photoautotrophs.</title>
        <authorList>
            <person name="Ban H."/>
            <person name="Sato S."/>
            <person name="Yoshikawa S."/>
            <person name="Yamada K."/>
            <person name="Nakamura Y."/>
            <person name="Ichinomiya M."/>
            <person name="Sato N."/>
            <person name="Blanc-Mathieu R."/>
            <person name="Endo H."/>
            <person name="Kuwata A."/>
            <person name="Ogata H."/>
        </authorList>
    </citation>
    <scope>NUCLEOTIDE SEQUENCE [LARGE SCALE GENOMIC DNA]</scope>
</reference>
<dbReference type="PANTHER" id="PTHR11808:SF15">
    <property type="entry name" value="CYSTATHIONINE GAMMA-LYASE"/>
    <property type="match status" value="1"/>
</dbReference>
<comment type="pathway">
    <text evidence="2">Amino-acid biosynthesis; L-cysteine biosynthesis; L-cysteine from L-homocysteine and L-serine: step 2/2.</text>
</comment>
<comment type="cofactor">
    <cofactor evidence="1 9">
        <name>pyridoxal 5'-phosphate</name>
        <dbReference type="ChEBI" id="CHEBI:597326"/>
    </cofactor>
</comment>
<dbReference type="AlphaFoldDB" id="A0A9W7E184"/>
<dbReference type="InterPro" id="IPR015424">
    <property type="entry name" value="PyrdxlP-dep_Trfase"/>
</dbReference>
<evidence type="ECO:0000256" key="4">
    <source>
        <dbReference type="ARBA" id="ARBA00012085"/>
    </source>
</evidence>
<evidence type="ECO:0000256" key="9">
    <source>
        <dbReference type="RuleBase" id="RU362118"/>
    </source>
</evidence>
<keyword evidence="5 8" id="KW-0663">Pyridoxal phosphate</keyword>
<dbReference type="PROSITE" id="PS00868">
    <property type="entry name" value="CYS_MET_METAB_PP"/>
    <property type="match status" value="1"/>
</dbReference>
<evidence type="ECO:0000313" key="11">
    <source>
        <dbReference type="Proteomes" id="UP001162640"/>
    </source>
</evidence>
<dbReference type="Gene3D" id="3.40.640.10">
    <property type="entry name" value="Type I PLP-dependent aspartate aminotransferase-like (Major domain)"/>
    <property type="match status" value="1"/>
</dbReference>
<feature type="modified residue" description="N6-(pyridoxal phosphate)lysine" evidence="8">
    <location>
        <position position="232"/>
    </location>
</feature>
<dbReference type="Pfam" id="PF01053">
    <property type="entry name" value="Cys_Met_Meta_PP"/>
    <property type="match status" value="1"/>
</dbReference>
<proteinExistence type="inferred from homology"/>
<accession>A0A9W7E184</accession>
<evidence type="ECO:0000256" key="5">
    <source>
        <dbReference type="ARBA" id="ARBA00022898"/>
    </source>
</evidence>
<evidence type="ECO:0000256" key="2">
    <source>
        <dbReference type="ARBA" id="ARBA00005038"/>
    </source>
</evidence>
<dbReference type="InterPro" id="IPR015422">
    <property type="entry name" value="PyrdxlP-dep_Trfase_small"/>
</dbReference>
<evidence type="ECO:0000256" key="8">
    <source>
        <dbReference type="PIRSR" id="PIRSR001434-2"/>
    </source>
</evidence>
<dbReference type="EMBL" id="BLQM01000086">
    <property type="protein sequence ID" value="GMH61565.1"/>
    <property type="molecule type" value="Genomic_DNA"/>
</dbReference>
<dbReference type="GO" id="GO:0005737">
    <property type="term" value="C:cytoplasm"/>
    <property type="evidence" value="ECO:0007669"/>
    <property type="project" value="TreeGrafter"/>
</dbReference>
<name>A0A9W7E184_9STRA</name>
<dbReference type="EC" id="4.4.1.1" evidence="4"/>